<proteinExistence type="predicted"/>
<organism evidence="2">
    <name type="scientific">Streptomyces sp. NBC_00093</name>
    <dbReference type="NCBI Taxonomy" id="2975649"/>
    <lineage>
        <taxon>Bacteria</taxon>
        <taxon>Bacillati</taxon>
        <taxon>Actinomycetota</taxon>
        <taxon>Actinomycetes</taxon>
        <taxon>Kitasatosporales</taxon>
        <taxon>Streptomycetaceae</taxon>
        <taxon>Streptomyces</taxon>
    </lineage>
</organism>
<dbReference type="AlphaFoldDB" id="A0AAU2ABU7"/>
<protein>
    <submittedName>
        <fullName evidence="2">Uncharacterized protein</fullName>
    </submittedName>
</protein>
<evidence type="ECO:0000313" key="2">
    <source>
        <dbReference type="EMBL" id="WTT22010.1"/>
    </source>
</evidence>
<evidence type="ECO:0000256" key="1">
    <source>
        <dbReference type="SAM" id="MobiDB-lite"/>
    </source>
</evidence>
<feature type="compositionally biased region" description="Low complexity" evidence="1">
    <location>
        <begin position="184"/>
        <end position="193"/>
    </location>
</feature>
<accession>A0AAU2ABU7</accession>
<reference evidence="2" key="1">
    <citation type="submission" date="2022-10" db="EMBL/GenBank/DDBJ databases">
        <title>The complete genomes of actinobacterial strains from the NBC collection.</title>
        <authorList>
            <person name="Joergensen T.S."/>
            <person name="Alvarez Arevalo M."/>
            <person name="Sterndorff E.B."/>
            <person name="Faurdal D."/>
            <person name="Vuksanovic O."/>
            <person name="Mourched A.-S."/>
            <person name="Charusanti P."/>
            <person name="Shaw S."/>
            <person name="Blin K."/>
            <person name="Weber T."/>
        </authorList>
    </citation>
    <scope>NUCLEOTIDE SEQUENCE</scope>
    <source>
        <strain evidence="2">NBC_00093</strain>
    </source>
</reference>
<sequence>MTDERPVLATTPSSQSALHQQHLDQLATFLNTSERILAAWDAYSDQHTDPDGWPYDDDAYGRCASRRDADTALAFEPVREGAHQLLATAEVQLTVLPARAVQNRWVWQLGVLHDALDRLDALHDEWVQTLNGLPAEARPGTEVLDDALAVHHAEAWAYLDDWAAHGHAIRDIHTAARHAPSVLAPKPTTTAAPVPGRRSPARK</sequence>
<gene>
    <name evidence="2" type="ORF">OHA22_44005</name>
</gene>
<dbReference type="EMBL" id="CP108222">
    <property type="protein sequence ID" value="WTT22010.1"/>
    <property type="molecule type" value="Genomic_DNA"/>
</dbReference>
<feature type="region of interest" description="Disordered" evidence="1">
    <location>
        <begin position="181"/>
        <end position="203"/>
    </location>
</feature>
<name>A0AAU2ABU7_9ACTN</name>